<keyword evidence="2" id="KW-1185">Reference proteome</keyword>
<name>A0ACC2IH55_9PEZI</name>
<accession>A0ACC2IH55</accession>
<gene>
    <name evidence="1" type="ORF">ONZ43_g4895</name>
</gene>
<dbReference type="EMBL" id="JAPESX010001407">
    <property type="protein sequence ID" value="KAJ8114472.1"/>
    <property type="molecule type" value="Genomic_DNA"/>
</dbReference>
<evidence type="ECO:0000313" key="2">
    <source>
        <dbReference type="Proteomes" id="UP001153334"/>
    </source>
</evidence>
<protein>
    <submittedName>
        <fullName evidence="1">Uncharacterized protein</fullName>
    </submittedName>
</protein>
<evidence type="ECO:0000313" key="1">
    <source>
        <dbReference type="EMBL" id="KAJ8114472.1"/>
    </source>
</evidence>
<comment type="caution">
    <text evidence="1">The sequence shown here is derived from an EMBL/GenBank/DDBJ whole genome shotgun (WGS) entry which is preliminary data.</text>
</comment>
<proteinExistence type="predicted"/>
<sequence length="907" mass="100377">MLANVPSTLLRAYMRKNEEELNDYRYGTGTGTRTSSLSVGLQQLGAFVACFLAWPLTDKLGRKKALMLSAFVFTIGAIIQTINTHSLTAFYIARVIAGLGLGSATVVVPMFNSEMMPKELRGQVGSFFQWFYTFGIFVSYFVDYGVARGISSHRSAQWQIPIGLQIAPAAFLGFGMLTLPESTRWLTKKGRHDEAWESLRWIRADSSQTTIEEMEEIRIGAENFKRVLAAFAVFTAQQATGATAFAYFGPQYFKLIVGSGDRSLLVTAIFGAVKVVACGIFVLWFSERLSRRQVLIGGAVVMSACQITTAAVVKSFPAPAEQQETVSPPAIATIALIYLFVVAYNFSWGPMPWPYVSEIFSARIREPGIAIGVASQWLWNFVFSLTTPYMIASLGWGTFLVWGHVLDRREQLPQLAETNRSTSGIWAPTIRYESDTKTFWLVTTLVNDDRPDNDASRWDNIIFKSKNPFNPRSWSKAAHFDFEGYDTSPFWDVDGKTYIVGAHAWRVSPGIMLAEADLETGKVGEWKTIWEGTGGSAPEGPHIYHKDGWYYLLVAEGGTGLNHMVTMARSRSLYGPWDSNPANPVLTNANTTEYFQTVGHADLFQDPSNNWWGVALSTRAGPEYLNFPMVRETIMVPVKWERDKFPVWSPVRGVMSGWAMPRTNREISGAGPFITEGDTIDFEPGTTLPAHFTHWRYPIPESYVVSPPEKPNTLRLSPSRLNLTALNGNYAGPDGQTFVGRRQQDTLFTFSVDMEFPPISDSNPDSSSSSDPTELEPEAEAGVSVFLTQNHHLDLGVVMLADTASSADTSNVANASEAVLAPHFRFRGISYVPVPSDVVIPVPPAWRDGPLRLEIRASNVSHYVFSAGPAGAMSRMKTVLEVSNEPVSWGFTGEISWMASGLLVYLN</sequence>
<reference evidence="1" key="1">
    <citation type="submission" date="2022-11" db="EMBL/GenBank/DDBJ databases">
        <title>Genome Sequence of Nemania bipapillata.</title>
        <authorList>
            <person name="Buettner E."/>
        </authorList>
    </citation>
    <scope>NUCLEOTIDE SEQUENCE</scope>
    <source>
        <strain evidence="1">CP14</strain>
    </source>
</reference>
<organism evidence="1 2">
    <name type="scientific">Nemania bipapillata</name>
    <dbReference type="NCBI Taxonomy" id="110536"/>
    <lineage>
        <taxon>Eukaryota</taxon>
        <taxon>Fungi</taxon>
        <taxon>Dikarya</taxon>
        <taxon>Ascomycota</taxon>
        <taxon>Pezizomycotina</taxon>
        <taxon>Sordariomycetes</taxon>
        <taxon>Xylariomycetidae</taxon>
        <taxon>Xylariales</taxon>
        <taxon>Xylariaceae</taxon>
        <taxon>Nemania</taxon>
    </lineage>
</organism>
<dbReference type="Proteomes" id="UP001153334">
    <property type="component" value="Unassembled WGS sequence"/>
</dbReference>